<evidence type="ECO:0000313" key="1">
    <source>
        <dbReference type="EMBL" id="CCB88560.1"/>
    </source>
</evidence>
<keyword evidence="2" id="KW-1185">Reference proteome</keyword>
<reference key="1">
    <citation type="journal article" date="2011" name="Mol. Biol. Evol.">
        <title>Unity in variety -- the pan-genome of the Chlamydiae.</title>
        <authorList>
            <person name="Collingro A."/>
            <person name="Tischler P."/>
            <person name="Weinmaier T."/>
            <person name="Penz T."/>
            <person name="Heinz E."/>
            <person name="Brunham R.C."/>
            <person name="Read T.D."/>
            <person name="Bavoil P.M."/>
            <person name="Sachse K."/>
            <person name="Kahane S."/>
            <person name="Friedman M.G."/>
            <person name="Rattei T."/>
            <person name="Myers G.S.A."/>
            <person name="Horn M."/>
        </authorList>
    </citation>
    <scope>NUCLEOTIDE SEQUENCE</scope>
    <source>
        <strain>Z</strain>
    </source>
</reference>
<reference evidence="1 2" key="2">
    <citation type="journal article" date="2011" name="Mol. Biol. Evol.">
        <title>Unity in variety--the pan-genome of the Chlamydiae.</title>
        <authorList>
            <person name="Collingro A."/>
            <person name="Tischler P."/>
            <person name="Weinmaier T."/>
            <person name="Penz T."/>
            <person name="Heinz E."/>
            <person name="Brunham R.C."/>
            <person name="Read T.D."/>
            <person name="Bavoil P.M."/>
            <person name="Sachse K."/>
            <person name="Kahane S."/>
            <person name="Friedman M.G."/>
            <person name="Rattei T."/>
            <person name="Myers G.S."/>
            <person name="Horn M."/>
        </authorList>
    </citation>
    <scope>NUCLEOTIDE SEQUENCE [LARGE SCALE GENOMIC DNA]</scope>
    <source>
        <strain evidence="2">ATCC VR-1471 / Z</strain>
    </source>
</reference>
<protein>
    <submittedName>
        <fullName evidence="1">Uncharacterized protein</fullName>
    </submittedName>
</protein>
<accession>F8L745</accession>
<dbReference type="KEGG" id="sng:SNE_A06830"/>
<dbReference type="AlphaFoldDB" id="F8L745"/>
<gene>
    <name evidence="1" type="ordered locus">SNE_A06830</name>
</gene>
<dbReference type="STRING" id="331113.SNE_A06830"/>
<dbReference type="Proteomes" id="UP000000496">
    <property type="component" value="Chromosome gsn.131"/>
</dbReference>
<dbReference type="RefSeq" id="WP_013943027.1">
    <property type="nucleotide sequence ID" value="NC_015713.1"/>
</dbReference>
<name>F8L745_SIMNZ</name>
<sequence length="118" mass="13392">MTKCLSLQSAVLLFSLGHQRLKAIALLDAKDWCSMTKNSIANLIQIFAEFFSPKIDHIVHETRGDFKRGKGTEKMIKVAIEFFVMEHLSHSKYFLGKCCDLRFLLASSDTKLQPLGRS</sequence>
<organism evidence="1 2">
    <name type="scientific">Simkania negevensis (strain ATCC VR-1471 / DSM 27360 / Z)</name>
    <dbReference type="NCBI Taxonomy" id="331113"/>
    <lineage>
        <taxon>Bacteria</taxon>
        <taxon>Pseudomonadati</taxon>
        <taxon>Chlamydiota</taxon>
        <taxon>Chlamydiia</taxon>
        <taxon>Parachlamydiales</taxon>
        <taxon>Simkaniaceae</taxon>
        <taxon>Simkania</taxon>
    </lineage>
</organism>
<evidence type="ECO:0000313" key="2">
    <source>
        <dbReference type="Proteomes" id="UP000000496"/>
    </source>
</evidence>
<dbReference type="EMBL" id="FR872582">
    <property type="protein sequence ID" value="CCB88560.1"/>
    <property type="molecule type" value="Genomic_DNA"/>
</dbReference>
<proteinExistence type="predicted"/>
<dbReference type="HOGENOM" id="CLU_2071548_0_0_0"/>